<organism evidence="2 3">
    <name type="scientific">Chromobacterium rhizoryzae</name>
    <dbReference type="NCBI Taxonomy" id="1778675"/>
    <lineage>
        <taxon>Bacteria</taxon>
        <taxon>Pseudomonadati</taxon>
        <taxon>Pseudomonadota</taxon>
        <taxon>Betaproteobacteria</taxon>
        <taxon>Neisseriales</taxon>
        <taxon>Chromobacteriaceae</taxon>
        <taxon>Chromobacterium</taxon>
    </lineage>
</organism>
<dbReference type="Gene3D" id="1.10.400.20">
    <property type="entry name" value="putative tagatose 6-phosphate kinase domain like"/>
    <property type="match status" value="1"/>
</dbReference>
<name>A0AAD0RQ72_9NEIS</name>
<dbReference type="InterPro" id="IPR012062">
    <property type="entry name" value="GatZ/KbaZ-like"/>
</dbReference>
<dbReference type="Pfam" id="PF08013">
    <property type="entry name" value="GatZ_KbaZ-like"/>
    <property type="match status" value="1"/>
</dbReference>
<dbReference type="SUPFAM" id="SSF51569">
    <property type="entry name" value="Aldolase"/>
    <property type="match status" value="1"/>
</dbReference>
<evidence type="ECO:0000313" key="3">
    <source>
        <dbReference type="Proteomes" id="UP000259465"/>
    </source>
</evidence>
<evidence type="ECO:0000313" key="2">
    <source>
        <dbReference type="EMBL" id="AXT46550.1"/>
    </source>
</evidence>
<keyword evidence="3" id="KW-1185">Reference proteome</keyword>
<dbReference type="GO" id="GO:0005886">
    <property type="term" value="C:plasma membrane"/>
    <property type="evidence" value="ECO:0007669"/>
    <property type="project" value="TreeGrafter"/>
</dbReference>
<protein>
    <submittedName>
        <fullName evidence="2">D-tagatose-bisphosphate aldolase, class II, non-catalytic subunit</fullName>
        <ecNumber evidence="2">4.1.2.40</ecNumber>
    </submittedName>
</protein>
<reference evidence="2 3" key="1">
    <citation type="submission" date="2018-08" db="EMBL/GenBank/DDBJ databases">
        <title>Complete genome sequence of JP2-74.</title>
        <authorList>
            <person name="Wu L."/>
        </authorList>
    </citation>
    <scope>NUCLEOTIDE SEQUENCE [LARGE SCALE GENOMIC DNA]</scope>
    <source>
        <strain evidence="2 3">JP2-74</strain>
    </source>
</reference>
<dbReference type="EC" id="4.1.2.40" evidence="2"/>
<dbReference type="NCBIfam" id="TIGR02810">
    <property type="entry name" value="agaZ_gatZ"/>
    <property type="match status" value="1"/>
</dbReference>
<dbReference type="GO" id="GO:0009401">
    <property type="term" value="P:phosphoenolpyruvate-dependent sugar phosphotransferase system"/>
    <property type="evidence" value="ECO:0007669"/>
    <property type="project" value="TreeGrafter"/>
</dbReference>
<dbReference type="AlphaFoldDB" id="A0AAD0RQ72"/>
<dbReference type="GO" id="GO:0009025">
    <property type="term" value="F:tagatose-bisphosphate aldolase activity"/>
    <property type="evidence" value="ECO:0007669"/>
    <property type="project" value="UniProtKB-EC"/>
</dbReference>
<keyword evidence="2" id="KW-0456">Lyase</keyword>
<dbReference type="Gene3D" id="3.20.20.70">
    <property type="entry name" value="Aldolase class I"/>
    <property type="match status" value="1"/>
</dbReference>
<dbReference type="PIRSF" id="PIRSF009264">
    <property type="entry name" value="TagBP_ald_AgaZ"/>
    <property type="match status" value="1"/>
</dbReference>
<evidence type="ECO:0000256" key="1">
    <source>
        <dbReference type="ARBA" id="ARBA00005007"/>
    </source>
</evidence>
<proteinExistence type="predicted"/>
<dbReference type="InterPro" id="IPR013785">
    <property type="entry name" value="Aldolase_TIM"/>
</dbReference>
<dbReference type="PANTHER" id="PTHR32502">
    <property type="entry name" value="N-ACETYLGALACTOSAMINE PERMEASE II COMPONENT-RELATED"/>
    <property type="match status" value="1"/>
</dbReference>
<dbReference type="InterPro" id="IPR050303">
    <property type="entry name" value="GatZ_KbaZ_carbometab"/>
</dbReference>
<dbReference type="EMBL" id="CP031968">
    <property type="protein sequence ID" value="AXT46550.1"/>
    <property type="molecule type" value="Genomic_DNA"/>
</dbReference>
<dbReference type="KEGG" id="crz:D1345_10275"/>
<gene>
    <name evidence="2" type="ORF">D1345_10275</name>
</gene>
<accession>A0AAD0RQ72</accession>
<dbReference type="RefSeq" id="WP_043593141.1">
    <property type="nucleotide sequence ID" value="NZ_CP031968.1"/>
</dbReference>
<sequence length="431" mass="47695">MNPLLKLVRRHRQGEHVGIFSVCSAHPLVLEAALIQARENQTPLLVEATSNQVDQFGGYTGMRPHGFSEHLTQLAQHYGFPADKLILGGDHLGPNRWQSLPAAEAMEHARDLIAAYVAAGFQKLHLDCSMACADDELPLDDALVAARAADLARVAEEVGRHLYGRSELLYVVGTEVPTPGGAQEHLDELTVTRPEAAERTLLAHREAFAAAGLSDAWPRVIALVVQPGVEFDHISVANYQPAAAAALSRMIEEHPGLVYEAHSTDYQTPAAYRQLVRDHFAILKVGPALTFALREALYALAGIENELLPEKERSHLRKVLEQSMLERPAFWQSHYHGSQTECRLARSFSYSDRIRYYWPIPAVEASCQTLLNNLSAVTLPETLLSQYLPAQYQRVRAGTLEAKPKALVIDCIQEVLRPYAAACRAETEKQP</sequence>
<dbReference type="GO" id="GO:0005975">
    <property type="term" value="P:carbohydrate metabolic process"/>
    <property type="evidence" value="ECO:0007669"/>
    <property type="project" value="InterPro"/>
</dbReference>
<dbReference type="PANTHER" id="PTHR32502:SF2">
    <property type="entry name" value="D-TAGATOSE-1,6-BISPHOSPHATE ALDOLASE SUBUNIT KBAZ"/>
    <property type="match status" value="1"/>
</dbReference>
<dbReference type="Proteomes" id="UP000259465">
    <property type="component" value="Chromosome"/>
</dbReference>
<comment type="pathway">
    <text evidence="1">Carbohydrate metabolism.</text>
</comment>